<evidence type="ECO:0000313" key="3">
    <source>
        <dbReference type="EMBL" id="KAF2674642.1"/>
    </source>
</evidence>
<gene>
    <name evidence="3" type="ORF">BT63DRAFT_449632</name>
</gene>
<dbReference type="PANTHER" id="PTHR31303">
    <property type="entry name" value="CTP-DEPENDENT DIACYLGLYCEROL KINASE 1"/>
    <property type="match status" value="1"/>
</dbReference>
<dbReference type="GO" id="GO:0004143">
    <property type="term" value="F:ATP-dependent diacylglycerol kinase activity"/>
    <property type="evidence" value="ECO:0007669"/>
    <property type="project" value="InterPro"/>
</dbReference>
<dbReference type="OrthoDB" id="5673at2759"/>
<feature type="transmembrane region" description="Helical" evidence="2">
    <location>
        <begin position="317"/>
        <end position="335"/>
    </location>
</feature>
<evidence type="ECO:0000256" key="2">
    <source>
        <dbReference type="SAM" id="Phobius"/>
    </source>
</evidence>
<feature type="region of interest" description="Disordered" evidence="1">
    <location>
        <begin position="1"/>
        <end position="81"/>
    </location>
</feature>
<feature type="compositionally biased region" description="Basic residues" evidence="1">
    <location>
        <begin position="31"/>
        <end position="42"/>
    </location>
</feature>
<dbReference type="InterPro" id="IPR037997">
    <property type="entry name" value="Dgk1-like"/>
</dbReference>
<evidence type="ECO:0008006" key="5">
    <source>
        <dbReference type="Google" id="ProtNLM"/>
    </source>
</evidence>
<keyword evidence="2" id="KW-0472">Membrane</keyword>
<keyword evidence="4" id="KW-1185">Reference proteome</keyword>
<sequence length="337" mass="36134">MPDTLSPPNGLRAGTFDSEDLTTSGSDTPRKPLRRSQRKTAGKRTSSSTANGPSSDINGHLQVPRTSARREPSRSPSPLGLIPIHSTFRSFVHRHEIPRKALHVSIGFLTLTLYAKGFQTDQIHPVLLTALIPVATADILRHNFPAVNKLYIRLCGALMRESEVDGYNGVIWYLAGTWAVLRFCPKDIGVMGVLLLSWCDTAASTVGRAWGKYSYSLRKGKSLAGSTAALLVGVATAWGFWGWAAPRVEVGSFGVLPSPFAFRGTLGLPSAVKELLGWSDDSGTISGTLAMGTLSLVTGVIASVSEAIDVYGWDDNFTIPVFSAIGLWGFLKVFGSA</sequence>
<dbReference type="EMBL" id="MU004230">
    <property type="protein sequence ID" value="KAF2674642.1"/>
    <property type="molecule type" value="Genomic_DNA"/>
</dbReference>
<accession>A0A6A6UQV0</accession>
<name>A0A6A6UQV0_9PEZI</name>
<keyword evidence="2" id="KW-0812">Transmembrane</keyword>
<dbReference type="GO" id="GO:0005789">
    <property type="term" value="C:endoplasmic reticulum membrane"/>
    <property type="evidence" value="ECO:0007669"/>
    <property type="project" value="TreeGrafter"/>
</dbReference>
<dbReference type="GO" id="GO:0006654">
    <property type="term" value="P:phosphatidic acid biosynthetic process"/>
    <property type="evidence" value="ECO:0007669"/>
    <property type="project" value="TreeGrafter"/>
</dbReference>
<organism evidence="3 4">
    <name type="scientific">Microthyrium microscopicum</name>
    <dbReference type="NCBI Taxonomy" id="703497"/>
    <lineage>
        <taxon>Eukaryota</taxon>
        <taxon>Fungi</taxon>
        <taxon>Dikarya</taxon>
        <taxon>Ascomycota</taxon>
        <taxon>Pezizomycotina</taxon>
        <taxon>Dothideomycetes</taxon>
        <taxon>Dothideomycetes incertae sedis</taxon>
        <taxon>Microthyriales</taxon>
        <taxon>Microthyriaceae</taxon>
        <taxon>Microthyrium</taxon>
    </lineage>
</organism>
<reference evidence="3" key="1">
    <citation type="journal article" date="2020" name="Stud. Mycol.">
        <title>101 Dothideomycetes genomes: a test case for predicting lifestyles and emergence of pathogens.</title>
        <authorList>
            <person name="Haridas S."/>
            <person name="Albert R."/>
            <person name="Binder M."/>
            <person name="Bloem J."/>
            <person name="Labutti K."/>
            <person name="Salamov A."/>
            <person name="Andreopoulos B."/>
            <person name="Baker S."/>
            <person name="Barry K."/>
            <person name="Bills G."/>
            <person name="Bluhm B."/>
            <person name="Cannon C."/>
            <person name="Castanera R."/>
            <person name="Culley D."/>
            <person name="Daum C."/>
            <person name="Ezra D."/>
            <person name="Gonzalez J."/>
            <person name="Henrissat B."/>
            <person name="Kuo A."/>
            <person name="Liang C."/>
            <person name="Lipzen A."/>
            <person name="Lutzoni F."/>
            <person name="Magnuson J."/>
            <person name="Mondo S."/>
            <person name="Nolan M."/>
            <person name="Ohm R."/>
            <person name="Pangilinan J."/>
            <person name="Park H.-J."/>
            <person name="Ramirez L."/>
            <person name="Alfaro M."/>
            <person name="Sun H."/>
            <person name="Tritt A."/>
            <person name="Yoshinaga Y."/>
            <person name="Zwiers L.-H."/>
            <person name="Turgeon B."/>
            <person name="Goodwin S."/>
            <person name="Spatafora J."/>
            <person name="Crous P."/>
            <person name="Grigoriev I."/>
        </authorList>
    </citation>
    <scope>NUCLEOTIDE SEQUENCE</scope>
    <source>
        <strain evidence="3">CBS 115976</strain>
    </source>
</reference>
<protein>
    <recommendedName>
        <fullName evidence="5">Phosphatidate cytidylyltransferase</fullName>
    </recommendedName>
</protein>
<dbReference type="PANTHER" id="PTHR31303:SF1">
    <property type="entry name" value="CTP-DEPENDENT DIACYLGLYCEROL KINASE 1"/>
    <property type="match status" value="1"/>
</dbReference>
<feature type="transmembrane region" description="Helical" evidence="2">
    <location>
        <begin position="188"/>
        <end position="211"/>
    </location>
</feature>
<proteinExistence type="predicted"/>
<dbReference type="AlphaFoldDB" id="A0A6A6UQV0"/>
<keyword evidence="2" id="KW-1133">Transmembrane helix</keyword>
<feature type="transmembrane region" description="Helical" evidence="2">
    <location>
        <begin position="223"/>
        <end position="244"/>
    </location>
</feature>
<dbReference type="Proteomes" id="UP000799302">
    <property type="component" value="Unassembled WGS sequence"/>
</dbReference>
<evidence type="ECO:0000256" key="1">
    <source>
        <dbReference type="SAM" id="MobiDB-lite"/>
    </source>
</evidence>
<feature type="compositionally biased region" description="Polar residues" evidence="1">
    <location>
        <begin position="43"/>
        <end position="57"/>
    </location>
</feature>
<evidence type="ECO:0000313" key="4">
    <source>
        <dbReference type="Proteomes" id="UP000799302"/>
    </source>
</evidence>